<feature type="transmembrane region" description="Helical" evidence="9">
    <location>
        <begin position="543"/>
        <end position="565"/>
    </location>
</feature>
<comment type="subcellular location">
    <subcellularLocation>
        <location evidence="1">Cell membrane</location>
        <topology evidence="1">Multi-pass membrane protein</topology>
    </subcellularLocation>
</comment>
<dbReference type="Pfam" id="PF24576">
    <property type="entry name" value="IR75A_N"/>
    <property type="match status" value="1"/>
</dbReference>
<protein>
    <submittedName>
        <fullName evidence="12">Ionotropic receptor 75a-like</fullName>
    </submittedName>
</protein>
<keyword evidence="7" id="KW-0675">Receptor</keyword>
<dbReference type="InterPro" id="IPR052192">
    <property type="entry name" value="Insect_Ionotropic_Sensory_Rcpt"/>
</dbReference>
<feature type="transmembrane region" description="Helical" evidence="9">
    <location>
        <begin position="327"/>
        <end position="349"/>
    </location>
</feature>
<evidence type="ECO:0000256" key="4">
    <source>
        <dbReference type="ARBA" id="ARBA00022692"/>
    </source>
</evidence>
<dbReference type="GO" id="GO:0050906">
    <property type="term" value="P:detection of stimulus involved in sensory perception"/>
    <property type="evidence" value="ECO:0007669"/>
    <property type="project" value="UniProtKB-ARBA"/>
</dbReference>
<proteinExistence type="inferred from homology"/>
<evidence type="ECO:0000256" key="7">
    <source>
        <dbReference type="ARBA" id="ARBA00023170"/>
    </source>
</evidence>
<evidence type="ECO:0000256" key="3">
    <source>
        <dbReference type="ARBA" id="ARBA00022475"/>
    </source>
</evidence>
<evidence type="ECO:0000313" key="12">
    <source>
        <dbReference type="RefSeq" id="XP_028135898.1"/>
    </source>
</evidence>
<evidence type="ECO:0000256" key="5">
    <source>
        <dbReference type="ARBA" id="ARBA00022989"/>
    </source>
</evidence>
<feature type="transmembrane region" description="Helical" evidence="9">
    <location>
        <begin position="295"/>
        <end position="315"/>
    </location>
</feature>
<dbReference type="RefSeq" id="XP_028135898.1">
    <property type="nucleotide sequence ID" value="XM_028280097.1"/>
</dbReference>
<feature type="domain" description="Ionotropic glutamate receptor C-terminal" evidence="10">
    <location>
        <begin position="292"/>
        <end position="470"/>
    </location>
</feature>
<dbReference type="AlphaFoldDB" id="A0A6P7FSD3"/>
<dbReference type="KEGG" id="dvv:114330682"/>
<keyword evidence="3" id="KW-1003">Cell membrane</keyword>
<dbReference type="InParanoid" id="A0A6P7FSD3"/>
<name>A0A6P7FSD3_DIAVI</name>
<evidence type="ECO:0000259" key="11">
    <source>
        <dbReference type="Pfam" id="PF24576"/>
    </source>
</evidence>
<evidence type="ECO:0000259" key="10">
    <source>
        <dbReference type="Pfam" id="PF00060"/>
    </source>
</evidence>
<dbReference type="SUPFAM" id="SSF53850">
    <property type="entry name" value="Periplasmic binding protein-like II"/>
    <property type="match status" value="1"/>
</dbReference>
<feature type="domain" description="Ionotropic receptor 75a N-terminal" evidence="11">
    <location>
        <begin position="13"/>
        <end position="170"/>
    </location>
</feature>
<comment type="similarity">
    <text evidence="2">Belongs to the glutamate-gated ion channel (TC 1.A.10.1) family.</text>
</comment>
<keyword evidence="4 9" id="KW-0812">Transmembrane</keyword>
<dbReference type="Pfam" id="PF00060">
    <property type="entry name" value="Lig_chan"/>
    <property type="match status" value="1"/>
</dbReference>
<sequence length="577" mass="66317">MEAENREYKIDSIKKVIIQKYIMSNNRTRTAIVNTEEVFNKIDFQKYDDLTVIVDFDCPFATNILQEKDSEIKKFRSIYTWFIISQTPTTKETIKSFFAPLNLRLDSTITFATLNEDKYELFEVYKLGLEVPIQVNQIGVFEGEDITFFNKNLSFYDKRRDMRGVLVRTGSAVKYPVENETAFIAAIRAEPRQFQKYFFFIFLVFQDVHKFDYNVTLRHEWFGNTTYGIDGGISKLLYENVVDIGTSGGYMSVPRVKYHEIISPDYMYRTGFLFLNPGKTKPGTEVLKPFSINTWYAFVFTTIIIGFAIFVIYWIEYTITQTRIKYSFCTSILIAISIIAQQGSAIVPYRFSGRIIYLSLLIMSMMAYNYYTSSLVSSLLSGVPEVISTIKELYESNLKVSLELTPTIMAYLIQQRGNRYVSLLNKTKLYENGVANTMSAAEGLEKIKKGNFAFHAELATAYAYLSNAEQEVICDLADIPFIQDLRTGLVLQKRSQYKELFLITLLKMQSGGINKRISNVLLSKKPVCMLSSRVKAVGASELFLVYLILSGGIVLAFIIFLFELILHKKFHLKYSCK</sequence>
<dbReference type="PANTHER" id="PTHR42643">
    <property type="entry name" value="IONOTROPIC RECEPTOR 20A-RELATED"/>
    <property type="match status" value="1"/>
</dbReference>
<dbReference type="OrthoDB" id="6117597at2759"/>
<keyword evidence="8" id="KW-0325">Glycoprotein</keyword>
<evidence type="ECO:0000256" key="9">
    <source>
        <dbReference type="SAM" id="Phobius"/>
    </source>
</evidence>
<dbReference type="Gene3D" id="1.10.287.70">
    <property type="match status" value="1"/>
</dbReference>
<dbReference type="GO" id="GO:0005886">
    <property type="term" value="C:plasma membrane"/>
    <property type="evidence" value="ECO:0007669"/>
    <property type="project" value="UniProtKB-SubCell"/>
</dbReference>
<keyword evidence="5 9" id="KW-1133">Transmembrane helix</keyword>
<accession>A0A6P7FSD3</accession>
<evidence type="ECO:0000256" key="1">
    <source>
        <dbReference type="ARBA" id="ARBA00004651"/>
    </source>
</evidence>
<dbReference type="InterPro" id="IPR057074">
    <property type="entry name" value="IR75A_N"/>
</dbReference>
<dbReference type="PANTHER" id="PTHR42643:SF32">
    <property type="entry name" value="IONOTROPIC RECEPTOR 31A, ISOFORM C-RELATED"/>
    <property type="match status" value="1"/>
</dbReference>
<evidence type="ECO:0000256" key="6">
    <source>
        <dbReference type="ARBA" id="ARBA00023136"/>
    </source>
</evidence>
<dbReference type="GO" id="GO:0015276">
    <property type="term" value="F:ligand-gated monoatomic ion channel activity"/>
    <property type="evidence" value="ECO:0007669"/>
    <property type="project" value="InterPro"/>
</dbReference>
<evidence type="ECO:0000256" key="2">
    <source>
        <dbReference type="ARBA" id="ARBA00008685"/>
    </source>
</evidence>
<dbReference type="InterPro" id="IPR001320">
    <property type="entry name" value="Iontro_rcpt_C"/>
</dbReference>
<keyword evidence="6 9" id="KW-0472">Membrane</keyword>
<organism evidence="12">
    <name type="scientific">Diabrotica virgifera virgifera</name>
    <name type="common">western corn rootworm</name>
    <dbReference type="NCBI Taxonomy" id="50390"/>
    <lineage>
        <taxon>Eukaryota</taxon>
        <taxon>Metazoa</taxon>
        <taxon>Ecdysozoa</taxon>
        <taxon>Arthropoda</taxon>
        <taxon>Hexapoda</taxon>
        <taxon>Insecta</taxon>
        <taxon>Pterygota</taxon>
        <taxon>Neoptera</taxon>
        <taxon>Endopterygota</taxon>
        <taxon>Coleoptera</taxon>
        <taxon>Polyphaga</taxon>
        <taxon>Cucujiformia</taxon>
        <taxon>Chrysomeloidea</taxon>
        <taxon>Chrysomelidae</taxon>
        <taxon>Galerucinae</taxon>
        <taxon>Diabroticina</taxon>
        <taxon>Diabroticites</taxon>
        <taxon>Diabrotica</taxon>
    </lineage>
</organism>
<reference evidence="12" key="1">
    <citation type="submission" date="2025-08" db="UniProtKB">
        <authorList>
            <consortium name="RefSeq"/>
        </authorList>
    </citation>
    <scope>IDENTIFICATION</scope>
    <source>
        <tissue evidence="12">Whole insect</tissue>
    </source>
</reference>
<evidence type="ECO:0000256" key="8">
    <source>
        <dbReference type="ARBA" id="ARBA00023180"/>
    </source>
</evidence>
<gene>
    <name evidence="12" type="primary">LOC114330682</name>
</gene>